<organism evidence="1">
    <name type="scientific">mine drainage metagenome</name>
    <dbReference type="NCBI Taxonomy" id="410659"/>
    <lineage>
        <taxon>unclassified sequences</taxon>
        <taxon>metagenomes</taxon>
        <taxon>ecological metagenomes</taxon>
    </lineage>
</organism>
<gene>
    <name evidence="2" type="ORF">B1A_07196</name>
    <name evidence="1" type="ORF">B1B_17613</name>
</gene>
<reference evidence="1" key="2">
    <citation type="journal article" date="2014" name="ISME J.">
        <title>Microbial stratification in low pH oxic and suboxic macroscopic growths along an acid mine drainage.</title>
        <authorList>
            <person name="Mendez-Garcia C."/>
            <person name="Mesa V."/>
            <person name="Sprenger R.R."/>
            <person name="Richter M."/>
            <person name="Diez M.S."/>
            <person name="Solano J."/>
            <person name="Bargiela R."/>
            <person name="Golyshina O.V."/>
            <person name="Manteca A."/>
            <person name="Ramos J.L."/>
            <person name="Gallego J.R."/>
            <person name="Llorente I."/>
            <person name="Martins Dos Santos V.A."/>
            <person name="Jensen O.N."/>
            <person name="Pelaez A.I."/>
            <person name="Sanchez J."/>
            <person name="Ferrer M."/>
        </authorList>
    </citation>
    <scope>NUCLEOTIDE SEQUENCE</scope>
</reference>
<dbReference type="EMBL" id="AUZY01011769">
    <property type="protein sequence ID" value="EQD33119.1"/>
    <property type="molecule type" value="Genomic_DNA"/>
</dbReference>
<dbReference type="AlphaFoldDB" id="T0ZWU9"/>
<reference evidence="1" key="1">
    <citation type="submission" date="2013-08" db="EMBL/GenBank/DDBJ databases">
        <authorList>
            <person name="Mendez C."/>
            <person name="Richter M."/>
            <person name="Ferrer M."/>
            <person name="Sanchez J."/>
        </authorList>
    </citation>
    <scope>NUCLEOTIDE SEQUENCE</scope>
</reference>
<name>T0ZWU9_9ZZZZ</name>
<dbReference type="EMBL" id="AUZX01005200">
    <property type="protein sequence ID" value="EQD68702.1"/>
    <property type="molecule type" value="Genomic_DNA"/>
</dbReference>
<comment type="caution">
    <text evidence="1">The sequence shown here is derived from an EMBL/GenBank/DDBJ whole genome shotgun (WGS) entry which is preliminary data.</text>
</comment>
<accession>T0ZWU9</accession>
<proteinExistence type="predicted"/>
<sequence>MDKQPSGREDYVRKVLEAYRNTPGTCGHLRRPDRLLAVQLYQRGVPLSKIENALVLAAVRRMIRPADAPPLTTVRSLAYFMPVIEEVIEMEVGEEYFQYARQKLQRLRPS</sequence>
<protein>
    <submittedName>
        <fullName evidence="1">Uncharacterized protein</fullName>
    </submittedName>
</protein>
<evidence type="ECO:0000313" key="2">
    <source>
        <dbReference type="EMBL" id="EQD68702.1"/>
    </source>
</evidence>
<evidence type="ECO:0000313" key="1">
    <source>
        <dbReference type="EMBL" id="EQD33119.1"/>
    </source>
</evidence>